<gene>
    <name evidence="1" type="ORF">HINF_LOCUS855</name>
</gene>
<reference evidence="1 2" key="1">
    <citation type="submission" date="2024-07" db="EMBL/GenBank/DDBJ databases">
        <authorList>
            <person name="Akdeniz Z."/>
        </authorList>
    </citation>
    <scope>NUCLEOTIDE SEQUENCE [LARGE SCALE GENOMIC DNA]</scope>
</reference>
<evidence type="ECO:0000313" key="1">
    <source>
        <dbReference type="EMBL" id="CAL5970915.1"/>
    </source>
</evidence>
<sequence length="144" mass="17125">MLDIFYCKQINAYKQIERSQFMESFFQKLTVPMRSEIIHYSYFKAEFIDFHSVTKLIVLGLITIYGLKQKMSKDPFTSLIYCGITSVHVLYPGKSYYQYKKYLKVVYQFLNDQFTKWGTLVKISDENLMSQLQPYNLLPFVLAM</sequence>
<keyword evidence="2" id="KW-1185">Reference proteome</keyword>
<accession>A0ABP1GFN6</accession>
<comment type="caution">
    <text evidence="1">The sequence shown here is derived from an EMBL/GenBank/DDBJ whole genome shotgun (WGS) entry which is preliminary data.</text>
</comment>
<dbReference type="EMBL" id="CAXDID020000002">
    <property type="protein sequence ID" value="CAL5970915.1"/>
    <property type="molecule type" value="Genomic_DNA"/>
</dbReference>
<organism evidence="1 2">
    <name type="scientific">Hexamita inflata</name>
    <dbReference type="NCBI Taxonomy" id="28002"/>
    <lineage>
        <taxon>Eukaryota</taxon>
        <taxon>Metamonada</taxon>
        <taxon>Diplomonadida</taxon>
        <taxon>Hexamitidae</taxon>
        <taxon>Hexamitinae</taxon>
        <taxon>Hexamita</taxon>
    </lineage>
</organism>
<name>A0ABP1GFN6_9EUKA</name>
<protein>
    <submittedName>
        <fullName evidence="1">Hypothetical_protein</fullName>
    </submittedName>
</protein>
<dbReference type="Proteomes" id="UP001642409">
    <property type="component" value="Unassembled WGS sequence"/>
</dbReference>
<evidence type="ECO:0000313" key="2">
    <source>
        <dbReference type="Proteomes" id="UP001642409"/>
    </source>
</evidence>
<proteinExistence type="predicted"/>